<evidence type="ECO:0000313" key="1">
    <source>
        <dbReference type="EMBL" id="CAH3129158.1"/>
    </source>
</evidence>
<dbReference type="EMBL" id="CALNXK010000046">
    <property type="protein sequence ID" value="CAH3129158.1"/>
    <property type="molecule type" value="Genomic_DNA"/>
</dbReference>
<reference evidence="1 2" key="1">
    <citation type="submission" date="2022-05" db="EMBL/GenBank/DDBJ databases">
        <authorList>
            <consortium name="Genoscope - CEA"/>
            <person name="William W."/>
        </authorList>
    </citation>
    <scope>NUCLEOTIDE SEQUENCE [LARGE SCALE GENOMIC DNA]</scope>
</reference>
<sequence>MSGFRYKVWAAKFGKTSSSTPKIETLPPSTEAFTQNVKRAHLQACVWKEAVCSDPPDVDPVNFGYSRHEPSKSLLPVTVPADVPLAPDEIMKLIKCSCEGPSPCRTQRCSCSRLKLPCTLFCKCNAGSECLNDLTKTVTSQPDVRN</sequence>
<comment type="caution">
    <text evidence="1">The sequence shown here is derived from an EMBL/GenBank/DDBJ whole genome shotgun (WGS) entry which is preliminary data.</text>
</comment>
<name>A0ABN8P3U3_9CNID</name>
<dbReference type="Proteomes" id="UP001159405">
    <property type="component" value="Unassembled WGS sequence"/>
</dbReference>
<keyword evidence="2" id="KW-1185">Reference proteome</keyword>
<organism evidence="1 2">
    <name type="scientific">Porites lobata</name>
    <dbReference type="NCBI Taxonomy" id="104759"/>
    <lineage>
        <taxon>Eukaryota</taxon>
        <taxon>Metazoa</taxon>
        <taxon>Cnidaria</taxon>
        <taxon>Anthozoa</taxon>
        <taxon>Hexacorallia</taxon>
        <taxon>Scleractinia</taxon>
        <taxon>Fungiina</taxon>
        <taxon>Poritidae</taxon>
        <taxon>Porites</taxon>
    </lineage>
</organism>
<protein>
    <recommendedName>
        <fullName evidence="3">Tesmin/TSO1-like CXC domain-containing protein</fullName>
    </recommendedName>
</protein>
<evidence type="ECO:0000313" key="2">
    <source>
        <dbReference type="Proteomes" id="UP001159405"/>
    </source>
</evidence>
<accession>A0ABN8P3U3</accession>
<gene>
    <name evidence="1" type="ORF">PLOB_00033994</name>
</gene>
<proteinExistence type="predicted"/>
<evidence type="ECO:0008006" key="3">
    <source>
        <dbReference type="Google" id="ProtNLM"/>
    </source>
</evidence>